<dbReference type="VEuPathDB" id="FungiDB:I7I51_04052"/>
<evidence type="ECO:0000313" key="3">
    <source>
        <dbReference type="Proteomes" id="UP000663671"/>
    </source>
</evidence>
<name>A0A8A1M823_AJECA</name>
<protein>
    <submittedName>
        <fullName evidence="2">Uncharacterized protein</fullName>
    </submittedName>
</protein>
<gene>
    <name evidence="2" type="ORF">I7I51_04052</name>
</gene>
<accession>A0A8A1M823</accession>
<proteinExistence type="predicted"/>
<evidence type="ECO:0000313" key="2">
    <source>
        <dbReference type="EMBL" id="QSS61875.1"/>
    </source>
</evidence>
<reference evidence="2" key="1">
    <citation type="submission" date="2021-01" db="EMBL/GenBank/DDBJ databases">
        <title>Chromosome-level genome assembly of a human fungal pathogen reveals clustering of transcriptionally co-regulated genes.</title>
        <authorList>
            <person name="Voorhies M."/>
            <person name="Cohen S."/>
            <person name="Shea T.P."/>
            <person name="Petrus S."/>
            <person name="Munoz J.F."/>
            <person name="Poplawski S."/>
            <person name="Goldman W.E."/>
            <person name="Michael T."/>
            <person name="Cuomo C.A."/>
            <person name="Sil A."/>
            <person name="Beyhan S."/>
        </authorList>
    </citation>
    <scope>NUCLEOTIDE SEQUENCE</scope>
    <source>
        <strain evidence="2">WU24</strain>
    </source>
</reference>
<dbReference type="AlphaFoldDB" id="A0A8A1M823"/>
<organism evidence="2 3">
    <name type="scientific">Ajellomyces capsulatus</name>
    <name type="common">Darling's disease fungus</name>
    <name type="synonym">Histoplasma capsulatum</name>
    <dbReference type="NCBI Taxonomy" id="5037"/>
    <lineage>
        <taxon>Eukaryota</taxon>
        <taxon>Fungi</taxon>
        <taxon>Dikarya</taxon>
        <taxon>Ascomycota</taxon>
        <taxon>Pezizomycotina</taxon>
        <taxon>Eurotiomycetes</taxon>
        <taxon>Eurotiomycetidae</taxon>
        <taxon>Onygenales</taxon>
        <taxon>Ajellomycetaceae</taxon>
        <taxon>Histoplasma</taxon>
    </lineage>
</organism>
<feature type="compositionally biased region" description="Polar residues" evidence="1">
    <location>
        <begin position="105"/>
        <end position="121"/>
    </location>
</feature>
<feature type="region of interest" description="Disordered" evidence="1">
    <location>
        <begin position="105"/>
        <end position="127"/>
    </location>
</feature>
<dbReference type="Proteomes" id="UP000663671">
    <property type="component" value="Chromosome 5"/>
</dbReference>
<dbReference type="EMBL" id="CP069111">
    <property type="protein sequence ID" value="QSS61875.1"/>
    <property type="molecule type" value="Genomic_DNA"/>
</dbReference>
<evidence type="ECO:0000256" key="1">
    <source>
        <dbReference type="SAM" id="MobiDB-lite"/>
    </source>
</evidence>
<sequence>MRGREPSRKTPNANSQCSKHSSSAQLQVLMVKMWLLLVLIGVNNPLQSATVGHYSRKNLASNFRFVCKKTGSSTRPFDFKELRVPKSADYSLRAKVFNSQEIGSKNRRGCSSSKVNNSRVPSWQADKSRGRHPLRLRLADGDCGHMSRNQEALIVARVARTNTAYASLWASCTELCMRYSGLDT</sequence>